<dbReference type="KEGG" id="vg:18502842"/>
<dbReference type="Proteomes" id="UP000019119">
    <property type="component" value="Segment"/>
</dbReference>
<organism evidence="1 2">
    <name type="scientific">Mycobacterium phage EagleEye</name>
    <dbReference type="NCBI Taxonomy" id="1429759"/>
    <lineage>
        <taxon>Viruses</taxon>
        <taxon>Duplodnaviria</taxon>
        <taxon>Heunggongvirae</taxon>
        <taxon>Uroviricota</taxon>
        <taxon>Caudoviricetes</taxon>
        <taxon>Eagleeyevirus</taxon>
        <taxon>Eagleeyevirus eagleeye</taxon>
    </lineage>
</organism>
<reference evidence="1 2" key="1">
    <citation type="submission" date="2013-11" db="EMBL/GenBank/DDBJ databases">
        <authorList>
            <person name="Awa H."/>
            <person name="Bernal J.T."/>
            <person name="Coelho R.E."/>
            <person name="Culpepper S.C."/>
            <person name="Devaraju V.S."/>
            <person name="Higgins R.T."/>
            <person name="Husein A.J."/>
            <person name="Johnston E.M."/>
            <person name="Jung J.A."/>
            <person name="Kanani-Hendijani T.A."/>
            <person name="Knapp R.E."/>
            <person name="Lepiocha N."/>
            <person name="McCarter A.J."/>
            <person name="Merlau P.R."/>
            <person name="Monfared M.S."/>
            <person name="Olney H.P."/>
            <person name="Pineda M.R."/>
            <person name="Pizzini S.E."/>
            <person name="Roberson D.J."/>
            <person name="Rodriguez J."/>
            <person name="Simpson N.A."/>
            <person name="Stevens S.C."/>
            <person name="Stroub-Tahmassi C.A."/>
            <person name="Syed N."/>
            <person name="Torres S.E."/>
            <person name="Townsend C.W."/>
            <person name="White X.E."/>
            <person name="Willette C.E."/>
            <person name="Deming K.E."/>
            <person name="Simon S.E."/>
            <person name="Benjamin R.C."/>
            <person name="Hughes L.E."/>
            <person name="Hale R.H."/>
            <person name="Lamson-Kim T."/>
            <person name="Visi D.H."/>
            <person name="Allen M.S."/>
            <person name="Bradley K.W."/>
            <person name="Clarke D.Q."/>
            <person name="Lewis M.F."/>
            <person name="Barker L.P."/>
            <person name="Bailey C."/>
            <person name="Asai D.J."/>
            <person name="Garber M.L."/>
            <person name="Bowman C.A."/>
            <person name="Russell D.A."/>
            <person name="Pope W.H."/>
            <person name="Jacobs-Sera D."/>
            <person name="Hendrix R.W."/>
            <person name="Hatfull G.F."/>
        </authorList>
    </citation>
    <scope>NUCLEOTIDE SEQUENCE [LARGE SCALE GENOMIC DNA]</scope>
</reference>
<dbReference type="InterPro" id="IPR035405">
    <property type="entry name" value="GP70"/>
</dbReference>
<dbReference type="Pfam" id="PF17429">
    <property type="entry name" value="GP70"/>
    <property type="match status" value="1"/>
</dbReference>
<keyword evidence="2" id="KW-1185">Reference proteome</keyword>
<dbReference type="EMBL" id="KF861510">
    <property type="protein sequence ID" value="AHG23860.1"/>
    <property type="molecule type" value="Genomic_DNA"/>
</dbReference>
<sequence length="135" mass="14844">MPLSRLCSLIEDVAHTAPEILVDDPGWLFAQRCEARWTGQHDQSPVELLLVYRSVMVRDTSSMYAPIASALLAATRVETLGGGFFSDPDMMRGRGQWLLVRMTNKTSFPEGSIPVERLREIISSSAGEAFGVMAA</sequence>
<protein>
    <submittedName>
        <fullName evidence="1">Uncharacterized protein</fullName>
    </submittedName>
</protein>
<dbReference type="OrthoDB" id="12907at10239"/>
<name>W0LNY8_9CAUD</name>
<dbReference type="RefSeq" id="YP_009005822.1">
    <property type="nucleotide sequence ID" value="NC_023564.1"/>
</dbReference>
<evidence type="ECO:0000313" key="2">
    <source>
        <dbReference type="Proteomes" id="UP000019119"/>
    </source>
</evidence>
<dbReference type="GeneID" id="18502842"/>
<evidence type="ECO:0000313" key="1">
    <source>
        <dbReference type="EMBL" id="AHG23860.1"/>
    </source>
</evidence>
<gene>
    <name evidence="1" type="primary">80</name>
    <name evidence="1" type="ORF">PBI_EAGLEEYE_80</name>
</gene>
<proteinExistence type="predicted"/>
<accession>W0LNY8</accession>